<evidence type="ECO:0000256" key="7">
    <source>
        <dbReference type="ARBA" id="ARBA00022723"/>
    </source>
</evidence>
<comment type="similarity">
    <text evidence="4">Belongs to the cytochrome P450 family.</text>
</comment>
<dbReference type="Proteomes" id="UP001498398">
    <property type="component" value="Unassembled WGS sequence"/>
</dbReference>
<organism evidence="14 15">
    <name type="scientific">Marasmiellus scandens</name>
    <dbReference type="NCBI Taxonomy" id="2682957"/>
    <lineage>
        <taxon>Eukaryota</taxon>
        <taxon>Fungi</taxon>
        <taxon>Dikarya</taxon>
        <taxon>Basidiomycota</taxon>
        <taxon>Agaricomycotina</taxon>
        <taxon>Agaricomycetes</taxon>
        <taxon>Agaricomycetidae</taxon>
        <taxon>Agaricales</taxon>
        <taxon>Marasmiineae</taxon>
        <taxon>Omphalotaceae</taxon>
        <taxon>Marasmiellus</taxon>
    </lineage>
</organism>
<evidence type="ECO:0000256" key="8">
    <source>
        <dbReference type="ARBA" id="ARBA00022989"/>
    </source>
</evidence>
<evidence type="ECO:0000313" key="15">
    <source>
        <dbReference type="Proteomes" id="UP001498398"/>
    </source>
</evidence>
<feature type="transmembrane region" description="Helical" evidence="13">
    <location>
        <begin position="6"/>
        <end position="26"/>
    </location>
</feature>
<evidence type="ECO:0000256" key="5">
    <source>
        <dbReference type="ARBA" id="ARBA00022617"/>
    </source>
</evidence>
<dbReference type="PANTHER" id="PTHR24305">
    <property type="entry name" value="CYTOCHROME P450"/>
    <property type="match status" value="1"/>
</dbReference>
<dbReference type="InterPro" id="IPR001128">
    <property type="entry name" value="Cyt_P450"/>
</dbReference>
<reference evidence="14 15" key="1">
    <citation type="submission" date="2024-01" db="EMBL/GenBank/DDBJ databases">
        <title>A draft genome for the cacao thread blight pathogen Marasmiellus scandens.</title>
        <authorList>
            <person name="Baruah I.K."/>
            <person name="Leung J."/>
            <person name="Bukari Y."/>
            <person name="Amoako-Attah I."/>
            <person name="Meinhardt L.W."/>
            <person name="Bailey B.A."/>
            <person name="Cohen S.P."/>
        </authorList>
    </citation>
    <scope>NUCLEOTIDE SEQUENCE [LARGE SCALE GENOMIC DNA]</scope>
    <source>
        <strain evidence="14 15">GH-19</strain>
    </source>
</reference>
<keyword evidence="5" id="KW-0349">Heme</keyword>
<evidence type="ECO:0000256" key="3">
    <source>
        <dbReference type="ARBA" id="ARBA00004721"/>
    </source>
</evidence>
<evidence type="ECO:0000256" key="11">
    <source>
        <dbReference type="ARBA" id="ARBA00023033"/>
    </source>
</evidence>
<name>A0ABR1JQC6_9AGAR</name>
<protein>
    <recommendedName>
        <fullName evidence="16">Cytochrome P450</fullName>
    </recommendedName>
</protein>
<comment type="cofactor">
    <cofactor evidence="1">
        <name>heme</name>
        <dbReference type="ChEBI" id="CHEBI:30413"/>
    </cofactor>
</comment>
<evidence type="ECO:0000256" key="12">
    <source>
        <dbReference type="ARBA" id="ARBA00023136"/>
    </source>
</evidence>
<comment type="pathway">
    <text evidence="3">Secondary metabolite biosynthesis; terpenoid biosynthesis.</text>
</comment>
<evidence type="ECO:0000256" key="2">
    <source>
        <dbReference type="ARBA" id="ARBA00004370"/>
    </source>
</evidence>
<keyword evidence="8 13" id="KW-1133">Transmembrane helix</keyword>
<dbReference type="Pfam" id="PF00067">
    <property type="entry name" value="p450"/>
    <property type="match status" value="1"/>
</dbReference>
<accession>A0ABR1JQC6</accession>
<evidence type="ECO:0000256" key="9">
    <source>
        <dbReference type="ARBA" id="ARBA00023002"/>
    </source>
</evidence>
<keyword evidence="7" id="KW-0479">Metal-binding</keyword>
<evidence type="ECO:0000256" key="13">
    <source>
        <dbReference type="SAM" id="Phobius"/>
    </source>
</evidence>
<keyword evidence="10" id="KW-0408">Iron</keyword>
<keyword evidence="6 13" id="KW-0812">Transmembrane</keyword>
<sequence>MFTSLFFLPSIISIWVAALFVYRLLLHPLRSFPGPWFAALTDYYAGYYDIVKDGGFLKRIEQLHSQYGPAVRVGPNTLHFVEPQAYADIYTHGTSFTKPGLLYDMFFNLKESSFGFKDPREARQRRQLLSPFFSRRATMKLKGFIQEKIDKLVSRIKDYPEGEPINLTYGFRSLTMEIITSYCFATGYDTLDHPIFEHPLIIAFHNLGQLYWYMRYFAPFMRLSMAIPVWIVKLINPIVVEPNRMIKDLENRIGMYLEDETRLQDFEHDTVFHRLIMPETKEGKVDRSLRPSKKSLLHEAIMLLGAGSDTVANTCCVGTCYALHDPVVIGRLKAELCEAWPDEDSAPDLSVLEQLPYLVSAF</sequence>
<evidence type="ECO:0000256" key="1">
    <source>
        <dbReference type="ARBA" id="ARBA00001971"/>
    </source>
</evidence>
<keyword evidence="11" id="KW-0503">Monooxygenase</keyword>
<dbReference type="Gene3D" id="1.10.630.10">
    <property type="entry name" value="Cytochrome P450"/>
    <property type="match status" value="1"/>
</dbReference>
<evidence type="ECO:0000256" key="4">
    <source>
        <dbReference type="ARBA" id="ARBA00010617"/>
    </source>
</evidence>
<evidence type="ECO:0000256" key="10">
    <source>
        <dbReference type="ARBA" id="ARBA00023004"/>
    </source>
</evidence>
<evidence type="ECO:0000313" key="14">
    <source>
        <dbReference type="EMBL" id="KAK7464785.1"/>
    </source>
</evidence>
<gene>
    <name evidence="14" type="ORF">VKT23_005992</name>
</gene>
<comment type="caution">
    <text evidence="14">The sequence shown here is derived from an EMBL/GenBank/DDBJ whole genome shotgun (WGS) entry which is preliminary data.</text>
</comment>
<keyword evidence="9" id="KW-0560">Oxidoreductase</keyword>
<keyword evidence="12 13" id="KW-0472">Membrane</keyword>
<dbReference type="InterPro" id="IPR036396">
    <property type="entry name" value="Cyt_P450_sf"/>
</dbReference>
<evidence type="ECO:0008006" key="16">
    <source>
        <dbReference type="Google" id="ProtNLM"/>
    </source>
</evidence>
<dbReference type="EMBL" id="JBANRG010000007">
    <property type="protein sequence ID" value="KAK7464785.1"/>
    <property type="molecule type" value="Genomic_DNA"/>
</dbReference>
<evidence type="ECO:0000256" key="6">
    <source>
        <dbReference type="ARBA" id="ARBA00022692"/>
    </source>
</evidence>
<keyword evidence="15" id="KW-1185">Reference proteome</keyword>
<dbReference type="SUPFAM" id="SSF48264">
    <property type="entry name" value="Cytochrome P450"/>
    <property type="match status" value="1"/>
</dbReference>
<dbReference type="InterPro" id="IPR050121">
    <property type="entry name" value="Cytochrome_P450_monoxygenase"/>
</dbReference>
<proteinExistence type="inferred from homology"/>
<comment type="subcellular location">
    <subcellularLocation>
        <location evidence="2">Membrane</location>
    </subcellularLocation>
</comment>
<dbReference type="PANTHER" id="PTHR24305:SF166">
    <property type="entry name" value="CYTOCHROME P450 12A4, MITOCHONDRIAL-RELATED"/>
    <property type="match status" value="1"/>
</dbReference>